<organism evidence="2 3">
    <name type="scientific">Streptomyces aurantiogriseus</name>
    <dbReference type="NCBI Taxonomy" id="66870"/>
    <lineage>
        <taxon>Bacteria</taxon>
        <taxon>Bacillati</taxon>
        <taxon>Actinomycetota</taxon>
        <taxon>Actinomycetes</taxon>
        <taxon>Kitasatosporales</taxon>
        <taxon>Streptomycetaceae</taxon>
        <taxon>Streptomyces</taxon>
    </lineage>
</organism>
<evidence type="ECO:0000256" key="1">
    <source>
        <dbReference type="SAM" id="MobiDB-lite"/>
    </source>
</evidence>
<feature type="compositionally biased region" description="Polar residues" evidence="1">
    <location>
        <begin position="29"/>
        <end position="47"/>
    </location>
</feature>
<feature type="region of interest" description="Disordered" evidence="1">
    <location>
        <begin position="79"/>
        <end position="108"/>
    </location>
</feature>
<feature type="region of interest" description="Disordered" evidence="1">
    <location>
        <begin position="1"/>
        <end position="60"/>
    </location>
</feature>
<comment type="caution">
    <text evidence="2">The sequence shown here is derived from an EMBL/GenBank/DDBJ whole genome shotgun (WGS) entry which is preliminary data.</text>
</comment>
<name>A0A918KZF9_9ACTN</name>
<gene>
    <name evidence="2" type="ORF">GCM10010251_87240</name>
</gene>
<feature type="compositionally biased region" description="Basic and acidic residues" evidence="1">
    <location>
        <begin position="1"/>
        <end position="10"/>
    </location>
</feature>
<reference evidence="2" key="1">
    <citation type="journal article" date="2014" name="Int. J. Syst. Evol. Microbiol.">
        <title>Complete genome sequence of Corynebacterium casei LMG S-19264T (=DSM 44701T), isolated from a smear-ripened cheese.</title>
        <authorList>
            <consortium name="US DOE Joint Genome Institute (JGI-PGF)"/>
            <person name="Walter F."/>
            <person name="Albersmeier A."/>
            <person name="Kalinowski J."/>
            <person name="Ruckert C."/>
        </authorList>
    </citation>
    <scope>NUCLEOTIDE SEQUENCE</scope>
    <source>
        <strain evidence="2">JCM 4346</strain>
    </source>
</reference>
<sequence>MNRRDGRGEPGRGQPSVHHLGADDPTASHGRSQNSGFSSTATGNRSRFTGLPSPLTKAPEDLCRSGFELWEDVREGAWPTYPCRTSQAGTVGKRPSPRPARRPSLGLG</sequence>
<proteinExistence type="predicted"/>
<evidence type="ECO:0000313" key="3">
    <source>
        <dbReference type="Proteomes" id="UP000658320"/>
    </source>
</evidence>
<reference evidence="2" key="2">
    <citation type="submission" date="2020-09" db="EMBL/GenBank/DDBJ databases">
        <authorList>
            <person name="Sun Q."/>
            <person name="Ohkuma M."/>
        </authorList>
    </citation>
    <scope>NUCLEOTIDE SEQUENCE</scope>
    <source>
        <strain evidence="2">JCM 4346</strain>
    </source>
</reference>
<accession>A0A918KZF9</accession>
<dbReference type="AlphaFoldDB" id="A0A918KZF9"/>
<dbReference type="Proteomes" id="UP000658320">
    <property type="component" value="Unassembled WGS sequence"/>
</dbReference>
<keyword evidence="3" id="KW-1185">Reference proteome</keyword>
<dbReference type="EMBL" id="BMSX01000033">
    <property type="protein sequence ID" value="GGR56883.1"/>
    <property type="molecule type" value="Genomic_DNA"/>
</dbReference>
<evidence type="ECO:0000313" key="2">
    <source>
        <dbReference type="EMBL" id="GGR56883.1"/>
    </source>
</evidence>
<protein>
    <submittedName>
        <fullName evidence="2">Uncharacterized protein</fullName>
    </submittedName>
</protein>